<gene>
    <name evidence="1" type="ORF">NTJ_05188</name>
</gene>
<evidence type="ECO:0008006" key="3">
    <source>
        <dbReference type="Google" id="ProtNLM"/>
    </source>
</evidence>
<keyword evidence="2" id="KW-1185">Reference proteome</keyword>
<reference evidence="1 2" key="1">
    <citation type="submission" date="2023-09" db="EMBL/GenBank/DDBJ databases">
        <title>Nesidiocoris tenuis whole genome shotgun sequence.</title>
        <authorList>
            <person name="Shibata T."/>
            <person name="Shimoda M."/>
            <person name="Kobayashi T."/>
            <person name="Uehara T."/>
        </authorList>
    </citation>
    <scope>NUCLEOTIDE SEQUENCE [LARGE SCALE GENOMIC DNA]</scope>
    <source>
        <strain evidence="1 2">Japan</strain>
    </source>
</reference>
<evidence type="ECO:0000313" key="2">
    <source>
        <dbReference type="Proteomes" id="UP001307889"/>
    </source>
</evidence>
<name>A0ABN7AJG5_9HEMI</name>
<proteinExistence type="predicted"/>
<dbReference type="EMBL" id="AP028911">
    <property type="protein sequence ID" value="BES92379.1"/>
    <property type="molecule type" value="Genomic_DNA"/>
</dbReference>
<sequence>MVSQTEVPPSEKSISGFQTDVVVPRSQPFSTAVCRKMRIGRSEVCNEVGKTLISSNYWENVPSGCQGRSVPVECILPEDYLPRAEENREFILPASRLECQIPK</sequence>
<protein>
    <recommendedName>
        <fullName evidence="3">SRCR domain-containing protein</fullName>
    </recommendedName>
</protein>
<organism evidence="1 2">
    <name type="scientific">Nesidiocoris tenuis</name>
    <dbReference type="NCBI Taxonomy" id="355587"/>
    <lineage>
        <taxon>Eukaryota</taxon>
        <taxon>Metazoa</taxon>
        <taxon>Ecdysozoa</taxon>
        <taxon>Arthropoda</taxon>
        <taxon>Hexapoda</taxon>
        <taxon>Insecta</taxon>
        <taxon>Pterygota</taxon>
        <taxon>Neoptera</taxon>
        <taxon>Paraneoptera</taxon>
        <taxon>Hemiptera</taxon>
        <taxon>Heteroptera</taxon>
        <taxon>Panheteroptera</taxon>
        <taxon>Cimicomorpha</taxon>
        <taxon>Miridae</taxon>
        <taxon>Dicyphina</taxon>
        <taxon>Nesidiocoris</taxon>
    </lineage>
</organism>
<evidence type="ECO:0000313" key="1">
    <source>
        <dbReference type="EMBL" id="BES92379.1"/>
    </source>
</evidence>
<dbReference type="Proteomes" id="UP001307889">
    <property type="component" value="Chromosome 3"/>
</dbReference>
<accession>A0ABN7AJG5</accession>